<dbReference type="Proteomes" id="UP001597187">
    <property type="component" value="Unassembled WGS sequence"/>
</dbReference>
<reference evidence="1 2" key="1">
    <citation type="journal article" date="2019" name="Int. J. Syst. Evol. Microbiol.">
        <title>The Global Catalogue of Microorganisms (GCM) 10K type strain sequencing project: providing services to taxonomists for standard genome sequencing and annotation.</title>
        <authorList>
            <consortium name="The Broad Institute Genomics Platform"/>
            <consortium name="The Broad Institute Genome Sequencing Center for Infectious Disease"/>
            <person name="Wu L."/>
            <person name="Ma J."/>
        </authorList>
    </citation>
    <scope>NUCLEOTIDE SEQUENCE [LARGE SCALE GENOMIC DNA]</scope>
    <source>
        <strain evidence="1 2">CGMCC 1.12563</strain>
    </source>
</reference>
<dbReference type="InterPro" id="IPR012349">
    <property type="entry name" value="Split_barrel_FMN-bd"/>
</dbReference>
<evidence type="ECO:0000313" key="2">
    <source>
        <dbReference type="Proteomes" id="UP001597187"/>
    </source>
</evidence>
<gene>
    <name evidence="1" type="ORF">ACFSBT_15460</name>
</gene>
<comment type="caution">
    <text evidence="1">The sequence shown here is derived from an EMBL/GenBank/DDBJ whole genome shotgun (WGS) entry which is preliminary data.</text>
</comment>
<proteinExistence type="predicted"/>
<dbReference type="AlphaFoldDB" id="A0ABD6AYL4"/>
<sequence length="148" mass="16150">MEHIGYTYTIGMSDEEVTERLQAGTAGVLALADGGDAYALPVSYAYDDGAFYLRLSDDGHSKKMAFLEATDEACFLCYDVDDGDSWSIVVEGSLRRLSPDEREAFDATAVGGAFSDLRVFDEAIQDVTVVVYELVAERVTGRRTGEHV</sequence>
<dbReference type="Pfam" id="PF12900">
    <property type="entry name" value="Pyridox_ox_2"/>
    <property type="match status" value="1"/>
</dbReference>
<dbReference type="RefSeq" id="WP_250874618.1">
    <property type="nucleotide sequence ID" value="NZ_JALXFV010000008.1"/>
</dbReference>
<evidence type="ECO:0000313" key="1">
    <source>
        <dbReference type="EMBL" id="MFD1514677.1"/>
    </source>
</evidence>
<dbReference type="Gene3D" id="2.30.110.10">
    <property type="entry name" value="Electron Transport, Fmn-binding Protein, Chain A"/>
    <property type="match status" value="1"/>
</dbReference>
<dbReference type="EMBL" id="JBHUDC010000008">
    <property type="protein sequence ID" value="MFD1514677.1"/>
    <property type="molecule type" value="Genomic_DNA"/>
</dbReference>
<protein>
    <submittedName>
        <fullName evidence="1">Pyridoxamine 5'-phosphate oxidase family protein</fullName>
    </submittedName>
</protein>
<dbReference type="InterPro" id="IPR024747">
    <property type="entry name" value="Pyridox_Oxase-rel"/>
</dbReference>
<organism evidence="1 2">
    <name type="scientific">Halomarina rubra</name>
    <dbReference type="NCBI Taxonomy" id="2071873"/>
    <lineage>
        <taxon>Archaea</taxon>
        <taxon>Methanobacteriati</taxon>
        <taxon>Methanobacteriota</taxon>
        <taxon>Stenosarchaea group</taxon>
        <taxon>Halobacteria</taxon>
        <taxon>Halobacteriales</taxon>
        <taxon>Natronomonadaceae</taxon>
        <taxon>Halomarina</taxon>
    </lineage>
</organism>
<keyword evidence="2" id="KW-1185">Reference proteome</keyword>
<name>A0ABD6AYL4_9EURY</name>
<dbReference type="SUPFAM" id="SSF50475">
    <property type="entry name" value="FMN-binding split barrel"/>
    <property type="match status" value="1"/>
</dbReference>
<accession>A0ABD6AYL4</accession>